<protein>
    <submittedName>
        <fullName evidence="3">Hormogonium polysaccharide biosynthesis glycosyltransferase HpsE</fullName>
    </submittedName>
</protein>
<keyword evidence="1" id="KW-1133">Transmembrane helix</keyword>
<dbReference type="PANTHER" id="PTHR43685">
    <property type="entry name" value="GLYCOSYLTRANSFERASE"/>
    <property type="match status" value="1"/>
</dbReference>
<keyword evidence="4" id="KW-1185">Reference proteome</keyword>
<evidence type="ECO:0000256" key="1">
    <source>
        <dbReference type="SAM" id="Phobius"/>
    </source>
</evidence>
<accession>A0ABW6IE51</accession>
<dbReference type="PANTHER" id="PTHR43685:SF2">
    <property type="entry name" value="GLYCOSYLTRANSFERASE 2-LIKE DOMAIN-CONTAINING PROTEIN"/>
    <property type="match status" value="1"/>
</dbReference>
<evidence type="ECO:0000313" key="3">
    <source>
        <dbReference type="EMBL" id="MFE4106460.1"/>
    </source>
</evidence>
<feature type="domain" description="Glycosyltransferase 2-like" evidence="2">
    <location>
        <begin position="60"/>
        <end position="227"/>
    </location>
</feature>
<proteinExistence type="predicted"/>
<feature type="transmembrane region" description="Helical" evidence="1">
    <location>
        <begin position="343"/>
        <end position="363"/>
    </location>
</feature>
<dbReference type="NCBIfam" id="NF038302">
    <property type="entry name" value="EPS_HpsE"/>
    <property type="match status" value="1"/>
</dbReference>
<dbReference type="CDD" id="cd00761">
    <property type="entry name" value="Glyco_tranf_GTA_type"/>
    <property type="match status" value="1"/>
</dbReference>
<dbReference type="InterPro" id="IPR029044">
    <property type="entry name" value="Nucleotide-diphossugar_trans"/>
</dbReference>
<dbReference type="Gene3D" id="3.90.550.10">
    <property type="entry name" value="Spore Coat Polysaccharide Biosynthesis Protein SpsA, Chain A"/>
    <property type="match status" value="1"/>
</dbReference>
<name>A0ABW6IE51_9CYAN</name>
<evidence type="ECO:0000313" key="4">
    <source>
        <dbReference type="Proteomes" id="UP001600165"/>
    </source>
</evidence>
<dbReference type="Proteomes" id="UP001600165">
    <property type="component" value="Unassembled WGS sequence"/>
</dbReference>
<sequence>MRKLLFYQEKSDSIELSADRLTLEQFIQKLMADAASAQTRSKTREILGRLFPKQVQLDFTVAICTYNGERRLPDVLESLCWQLNTQAISWEVIVVDNNSSDATAQVVKDFQAKWPSHSTLQYAFEGRQGAGFARHKAIQLARSPVVGFLDDDNLPTMTWVMAAYRFGQEHPEAGVYGSRIYGDFEIAPPENFERISGFLAITDRGHEPKRYDPQKKVLPPGAGMVVRRQAWLDHVPTEQVLAGRIENREAGEDLEAVLYIQRAGWEVWYNPHMRLYHRIPGSRLQRDYLIRLCRGIGLSRYHTRMLSCPTWQRPVWFFAYLSNDVRKLLRHLMKYRGAIKTDVVAACEMTLYVYSLLSPFYIWQRSFRRYWQQRRS</sequence>
<dbReference type="Pfam" id="PF00535">
    <property type="entry name" value="Glycos_transf_2"/>
    <property type="match status" value="1"/>
</dbReference>
<comment type="caution">
    <text evidence="3">The sequence shown here is derived from an EMBL/GenBank/DDBJ whole genome shotgun (WGS) entry which is preliminary data.</text>
</comment>
<dbReference type="RefSeq" id="WP_377964235.1">
    <property type="nucleotide sequence ID" value="NZ_JBHZOL010000065.1"/>
</dbReference>
<keyword evidence="1" id="KW-0812">Transmembrane</keyword>
<dbReference type="InterPro" id="IPR001173">
    <property type="entry name" value="Glyco_trans_2-like"/>
</dbReference>
<dbReference type="InterPro" id="IPR050834">
    <property type="entry name" value="Glycosyltransf_2"/>
</dbReference>
<organism evidence="3 4">
    <name type="scientific">Almyronema epifaneia S1</name>
    <dbReference type="NCBI Taxonomy" id="2991925"/>
    <lineage>
        <taxon>Bacteria</taxon>
        <taxon>Bacillati</taxon>
        <taxon>Cyanobacteriota</taxon>
        <taxon>Cyanophyceae</taxon>
        <taxon>Nodosilineales</taxon>
        <taxon>Nodosilineaceae</taxon>
        <taxon>Almyronema</taxon>
        <taxon>Almyronema epifaneia</taxon>
    </lineage>
</organism>
<gene>
    <name evidence="3" type="primary">hpsE</name>
    <name evidence="3" type="ORF">ACFVKH_09245</name>
</gene>
<dbReference type="EMBL" id="JBHZOL010000065">
    <property type="protein sequence ID" value="MFE4106460.1"/>
    <property type="molecule type" value="Genomic_DNA"/>
</dbReference>
<keyword evidence="1" id="KW-0472">Membrane</keyword>
<evidence type="ECO:0000259" key="2">
    <source>
        <dbReference type="Pfam" id="PF00535"/>
    </source>
</evidence>
<dbReference type="SUPFAM" id="SSF53448">
    <property type="entry name" value="Nucleotide-diphospho-sugar transferases"/>
    <property type="match status" value="1"/>
</dbReference>
<reference evidence="3 4" key="1">
    <citation type="submission" date="2024-10" db="EMBL/GenBank/DDBJ databases">
        <authorList>
            <person name="Ratan Roy A."/>
            <person name="Morales Sandoval P.H."/>
            <person name="De Los Santos Villalobos S."/>
            <person name="Chakraborty S."/>
            <person name="Mukherjee J."/>
        </authorList>
    </citation>
    <scope>NUCLEOTIDE SEQUENCE [LARGE SCALE GENOMIC DNA]</scope>
    <source>
        <strain evidence="3 4">S1</strain>
    </source>
</reference>